<evidence type="ECO:0000313" key="2">
    <source>
        <dbReference type="Proteomes" id="UP000276133"/>
    </source>
</evidence>
<evidence type="ECO:0000313" key="1">
    <source>
        <dbReference type="EMBL" id="RNA19189.1"/>
    </source>
</evidence>
<proteinExistence type="predicted"/>
<keyword evidence="2" id="KW-1185">Reference proteome</keyword>
<sequence>MQIVPHCVAALWAISNEKQSTLQESFIITNISWFSLESCLLGPNSTNKLIKWCSGCSQSVCSRQYKNVENFEPYAPITTQLQCIDQSID</sequence>
<protein>
    <submittedName>
        <fullName evidence="1">Uncharacterized protein</fullName>
    </submittedName>
</protein>
<gene>
    <name evidence="1" type="ORF">BpHYR1_051776</name>
</gene>
<reference evidence="1 2" key="1">
    <citation type="journal article" date="2018" name="Sci. Rep.">
        <title>Genomic signatures of local adaptation to the degree of environmental predictability in rotifers.</title>
        <authorList>
            <person name="Franch-Gras L."/>
            <person name="Hahn C."/>
            <person name="Garcia-Roger E.M."/>
            <person name="Carmona M.J."/>
            <person name="Serra M."/>
            <person name="Gomez A."/>
        </authorList>
    </citation>
    <scope>NUCLEOTIDE SEQUENCE [LARGE SCALE GENOMIC DNA]</scope>
    <source>
        <strain evidence="1">HYR1</strain>
    </source>
</reference>
<comment type="caution">
    <text evidence="1">The sequence shown here is derived from an EMBL/GenBank/DDBJ whole genome shotgun (WGS) entry which is preliminary data.</text>
</comment>
<dbReference type="AlphaFoldDB" id="A0A3M7R6V9"/>
<name>A0A3M7R6V9_BRAPC</name>
<dbReference type="Proteomes" id="UP000276133">
    <property type="component" value="Unassembled WGS sequence"/>
</dbReference>
<organism evidence="1 2">
    <name type="scientific">Brachionus plicatilis</name>
    <name type="common">Marine rotifer</name>
    <name type="synonym">Brachionus muelleri</name>
    <dbReference type="NCBI Taxonomy" id="10195"/>
    <lineage>
        <taxon>Eukaryota</taxon>
        <taxon>Metazoa</taxon>
        <taxon>Spiralia</taxon>
        <taxon>Gnathifera</taxon>
        <taxon>Rotifera</taxon>
        <taxon>Eurotatoria</taxon>
        <taxon>Monogononta</taxon>
        <taxon>Pseudotrocha</taxon>
        <taxon>Ploima</taxon>
        <taxon>Brachionidae</taxon>
        <taxon>Brachionus</taxon>
    </lineage>
</organism>
<dbReference type="EMBL" id="REGN01004089">
    <property type="protein sequence ID" value="RNA19189.1"/>
    <property type="molecule type" value="Genomic_DNA"/>
</dbReference>
<accession>A0A3M7R6V9</accession>